<evidence type="ECO:0000313" key="2">
    <source>
        <dbReference type="EMBL" id="GBB95888.1"/>
    </source>
</evidence>
<sequence>MKILKPLSILIDFINWIYDGKPFTNNVITNNVIYVIPLFAIIFWILFGKIVAISLTMQILYRYITQYETFDERFIQSFVLVVTGGILTRIFSNGFEDQVITKIFNIIRGFY</sequence>
<dbReference type="EMBL" id="BEXD01001824">
    <property type="protein sequence ID" value="GBB95888.1"/>
    <property type="molecule type" value="Genomic_DNA"/>
</dbReference>
<proteinExistence type="predicted"/>
<name>A0A2Z6RV81_9GLOM</name>
<accession>A0A2Z6RV81</accession>
<feature type="transmembrane region" description="Helical" evidence="1">
    <location>
        <begin position="32"/>
        <end position="53"/>
    </location>
</feature>
<feature type="transmembrane region" description="Helical" evidence="1">
    <location>
        <begin position="74"/>
        <end position="92"/>
    </location>
</feature>
<keyword evidence="1" id="KW-1133">Transmembrane helix</keyword>
<dbReference type="AlphaFoldDB" id="A0A2Z6RV81"/>
<keyword evidence="3" id="KW-1185">Reference proteome</keyword>
<dbReference type="Proteomes" id="UP000247702">
    <property type="component" value="Unassembled WGS sequence"/>
</dbReference>
<keyword evidence="1" id="KW-0812">Transmembrane</keyword>
<keyword evidence="1" id="KW-0472">Membrane</keyword>
<protein>
    <submittedName>
        <fullName evidence="2">Uncharacterized protein</fullName>
    </submittedName>
</protein>
<evidence type="ECO:0000313" key="3">
    <source>
        <dbReference type="Proteomes" id="UP000247702"/>
    </source>
</evidence>
<gene>
    <name evidence="2" type="ORF">RclHR1_02640002</name>
</gene>
<evidence type="ECO:0000256" key="1">
    <source>
        <dbReference type="SAM" id="Phobius"/>
    </source>
</evidence>
<comment type="caution">
    <text evidence="2">The sequence shown here is derived from an EMBL/GenBank/DDBJ whole genome shotgun (WGS) entry which is preliminary data.</text>
</comment>
<organism evidence="2 3">
    <name type="scientific">Rhizophagus clarus</name>
    <dbReference type="NCBI Taxonomy" id="94130"/>
    <lineage>
        <taxon>Eukaryota</taxon>
        <taxon>Fungi</taxon>
        <taxon>Fungi incertae sedis</taxon>
        <taxon>Mucoromycota</taxon>
        <taxon>Glomeromycotina</taxon>
        <taxon>Glomeromycetes</taxon>
        <taxon>Glomerales</taxon>
        <taxon>Glomeraceae</taxon>
        <taxon>Rhizophagus</taxon>
    </lineage>
</organism>
<reference evidence="2 3" key="1">
    <citation type="submission" date="2017-11" db="EMBL/GenBank/DDBJ databases">
        <title>The genome of Rhizophagus clarus HR1 reveals common genetic basis of auxotrophy among arbuscular mycorrhizal fungi.</title>
        <authorList>
            <person name="Kobayashi Y."/>
        </authorList>
    </citation>
    <scope>NUCLEOTIDE SEQUENCE [LARGE SCALE GENOMIC DNA]</scope>
    <source>
        <strain evidence="2 3">HR1</strain>
    </source>
</reference>